<proteinExistence type="predicted"/>
<sequence length="218" mass="24982">MNVLPINNFEVEPWLMEKHYAKRMPQIMFAFGLYKNDILVGVITYGIPASPPLCMGICGKEYSDKVLELNRICLLDNHKNEASFLVSNSIKLLPKPMIIVSFADTSQGHVGYVYQATNFLYTGLSANRIDWTIKGQEHKHAKTIGDGLTLAQIKEKHGDDFYYVERSRKHRYILFHGSKTDKKVMRSKLKYPVEPYPKGDSQRYDSGTTVKTQQLLFV</sequence>
<name>A0A6J5KJH8_9CAUD</name>
<dbReference type="InterPro" id="IPR057895">
    <property type="entry name" value="Mom"/>
</dbReference>
<gene>
    <name evidence="1" type="ORF">UFOVP21_46</name>
</gene>
<protein>
    <submittedName>
        <fullName evidence="1">Uncharacterized protein</fullName>
    </submittedName>
</protein>
<reference evidence="1" key="1">
    <citation type="submission" date="2020-04" db="EMBL/GenBank/DDBJ databases">
        <authorList>
            <person name="Chiriac C."/>
            <person name="Salcher M."/>
            <person name="Ghai R."/>
            <person name="Kavagutti S V."/>
        </authorList>
    </citation>
    <scope>NUCLEOTIDE SEQUENCE</scope>
</reference>
<dbReference type="EMBL" id="LR796148">
    <property type="protein sequence ID" value="CAB4121705.1"/>
    <property type="molecule type" value="Genomic_DNA"/>
</dbReference>
<organism evidence="1">
    <name type="scientific">uncultured Caudovirales phage</name>
    <dbReference type="NCBI Taxonomy" id="2100421"/>
    <lineage>
        <taxon>Viruses</taxon>
        <taxon>Duplodnaviria</taxon>
        <taxon>Heunggongvirae</taxon>
        <taxon>Uroviricota</taxon>
        <taxon>Caudoviricetes</taxon>
        <taxon>Peduoviridae</taxon>
        <taxon>Maltschvirus</taxon>
        <taxon>Maltschvirus maltsch</taxon>
    </lineage>
</organism>
<dbReference type="Pfam" id="PF25680">
    <property type="entry name" value="Mom"/>
    <property type="match status" value="1"/>
</dbReference>
<accession>A0A6J5KJH8</accession>
<evidence type="ECO:0000313" key="1">
    <source>
        <dbReference type="EMBL" id="CAB4121705.1"/>
    </source>
</evidence>